<protein>
    <submittedName>
        <fullName evidence="1">Uncharacterized protein</fullName>
    </submittedName>
</protein>
<sequence>MELIIKNGRRYHECSEENISELILNDDLLHLDCLYNSINNLKLTDKLKTLGCDGNVKLFNFNNRFDMEILKFY</sequence>
<comment type="caution">
    <text evidence="1">The sequence shown here is derived from an EMBL/GenBank/DDBJ whole genome shotgun (WGS) entry which is preliminary data.</text>
</comment>
<organism evidence="1 2">
    <name type="scientific">Galbibacter pacificus</name>
    <dbReference type="NCBI Taxonomy" id="2996052"/>
    <lineage>
        <taxon>Bacteria</taxon>
        <taxon>Pseudomonadati</taxon>
        <taxon>Bacteroidota</taxon>
        <taxon>Flavobacteriia</taxon>
        <taxon>Flavobacteriales</taxon>
        <taxon>Flavobacteriaceae</taxon>
        <taxon>Galbibacter</taxon>
    </lineage>
</organism>
<reference evidence="1" key="1">
    <citation type="submission" date="2022-11" db="EMBL/GenBank/DDBJ databases">
        <title>High-quality draft genome sequence of Galbibacter sp. strain CMA-7.</title>
        <authorList>
            <person name="Wei L."/>
            <person name="Dong C."/>
            <person name="Shao Z."/>
        </authorList>
    </citation>
    <scope>NUCLEOTIDE SEQUENCE</scope>
    <source>
        <strain evidence="1">CMA-7</strain>
    </source>
</reference>
<gene>
    <name evidence="1" type="ORF">OSR52_07700</name>
</gene>
<accession>A0ABT6FR59</accession>
<dbReference type="EMBL" id="JAPMUA010000002">
    <property type="protein sequence ID" value="MDG3585750.1"/>
    <property type="molecule type" value="Genomic_DNA"/>
</dbReference>
<dbReference type="RefSeq" id="WP_277903984.1">
    <property type="nucleotide sequence ID" value="NZ_JAPMUA010000002.1"/>
</dbReference>
<keyword evidence="2" id="KW-1185">Reference proteome</keyword>
<evidence type="ECO:0000313" key="1">
    <source>
        <dbReference type="EMBL" id="MDG3585750.1"/>
    </source>
</evidence>
<evidence type="ECO:0000313" key="2">
    <source>
        <dbReference type="Proteomes" id="UP001153642"/>
    </source>
</evidence>
<proteinExistence type="predicted"/>
<dbReference type="Proteomes" id="UP001153642">
    <property type="component" value="Unassembled WGS sequence"/>
</dbReference>
<name>A0ABT6FR59_9FLAO</name>